<dbReference type="HOGENOM" id="CLU_024263_0_1_1"/>
<protein>
    <submittedName>
        <fullName evidence="3">Putative family c-likeg-protein-coupled receptor protein</fullName>
    </submittedName>
</protein>
<keyword evidence="2" id="KW-0812">Transmembrane</keyword>
<organism evidence="3 4">
    <name type="scientific">Phaeoacremonium minimum (strain UCR-PA7)</name>
    <name type="common">Esca disease fungus</name>
    <name type="synonym">Togninia minima</name>
    <dbReference type="NCBI Taxonomy" id="1286976"/>
    <lineage>
        <taxon>Eukaryota</taxon>
        <taxon>Fungi</taxon>
        <taxon>Dikarya</taxon>
        <taxon>Ascomycota</taxon>
        <taxon>Pezizomycotina</taxon>
        <taxon>Sordariomycetes</taxon>
        <taxon>Sordariomycetidae</taxon>
        <taxon>Togniniales</taxon>
        <taxon>Togniniaceae</taxon>
        <taxon>Phaeoacremonium</taxon>
    </lineage>
</organism>
<dbReference type="Pfam" id="PF11309">
    <property type="entry name" value="DUF3112"/>
    <property type="match status" value="1"/>
</dbReference>
<feature type="transmembrane region" description="Helical" evidence="2">
    <location>
        <begin position="62"/>
        <end position="85"/>
    </location>
</feature>
<gene>
    <name evidence="3" type="ORF">UCRPA7_3027</name>
</gene>
<dbReference type="GeneID" id="19323336"/>
<dbReference type="PANTHER" id="PTHR35184:SF1">
    <property type="entry name" value="INTEGRAL MEMBRANE PROTEIN"/>
    <property type="match status" value="1"/>
</dbReference>
<evidence type="ECO:0000313" key="4">
    <source>
        <dbReference type="Proteomes" id="UP000014074"/>
    </source>
</evidence>
<feature type="transmembrane region" description="Helical" evidence="2">
    <location>
        <begin position="248"/>
        <end position="271"/>
    </location>
</feature>
<reference evidence="4" key="1">
    <citation type="journal article" date="2013" name="Genome Announc.">
        <title>Draft genome sequence of the ascomycete Phaeoacremonium aleophilum strain UCR-PA7, a causal agent of the esca disease complex in grapevines.</title>
        <authorList>
            <person name="Blanco-Ulate B."/>
            <person name="Rolshausen P."/>
            <person name="Cantu D."/>
        </authorList>
    </citation>
    <scope>NUCLEOTIDE SEQUENCE [LARGE SCALE GENOMIC DNA]</scope>
    <source>
        <strain evidence="4">UCR-PA7</strain>
    </source>
</reference>
<feature type="transmembrane region" description="Helical" evidence="2">
    <location>
        <begin position="180"/>
        <end position="198"/>
    </location>
</feature>
<name>R8BQ90_PHAM7</name>
<evidence type="ECO:0000313" key="3">
    <source>
        <dbReference type="EMBL" id="EOO01517.1"/>
    </source>
</evidence>
<keyword evidence="4" id="KW-1185">Reference proteome</keyword>
<dbReference type="RefSeq" id="XP_007913833.1">
    <property type="nucleotide sequence ID" value="XM_007915642.1"/>
</dbReference>
<feature type="transmembrane region" description="Helical" evidence="2">
    <location>
        <begin position="32"/>
        <end position="50"/>
    </location>
</feature>
<dbReference type="KEGG" id="tmn:UCRPA7_3027"/>
<feature type="compositionally biased region" description="Basic and acidic residues" evidence="1">
    <location>
        <begin position="328"/>
        <end position="353"/>
    </location>
</feature>
<proteinExistence type="predicted"/>
<sequence length="353" mass="39945">MWSDNLQPSGPPYLPQIAQLGGQPTPKVDDPISAVLLVFFITGAVINMTIFQVNRKRDHKFVFSAMTFGFCMARITALTMRIVWASRPTNINIAIAANIFTQAGVLLLFVINLVFAHRMVRAYHPHFGWLRAVSLLFKFFYFSVVALLIMVITATVLTFFTLDTDRRRICRDIQLFAGTYLAALAFLPIPIVSLAALIPRKGRVEKFGQGRFRTKLRLLLFTATLLALGAGFRIGVNFDIRPISHPAWYHHKACYYCFNYVIEIIVVYTYALARFDRRFHVPNGSSGPGDYAGGMQRTRTWEDRINREADVFGDDTDTATANNFADTEGQREQAWEAQARDELEKERPGSQSA</sequence>
<feature type="region of interest" description="Disordered" evidence="1">
    <location>
        <begin position="312"/>
        <end position="353"/>
    </location>
</feature>
<feature type="transmembrane region" description="Helical" evidence="2">
    <location>
        <begin position="218"/>
        <end position="236"/>
    </location>
</feature>
<feature type="transmembrane region" description="Helical" evidence="2">
    <location>
        <begin position="135"/>
        <end position="160"/>
    </location>
</feature>
<accession>R8BQ90</accession>
<feature type="compositionally biased region" description="Low complexity" evidence="1">
    <location>
        <begin position="318"/>
        <end position="327"/>
    </location>
</feature>
<dbReference type="PANTHER" id="PTHR35184">
    <property type="entry name" value="YALI0C10208P"/>
    <property type="match status" value="1"/>
</dbReference>
<keyword evidence="2" id="KW-1133">Transmembrane helix</keyword>
<evidence type="ECO:0000256" key="2">
    <source>
        <dbReference type="SAM" id="Phobius"/>
    </source>
</evidence>
<keyword evidence="3" id="KW-0675">Receptor</keyword>
<feature type="transmembrane region" description="Helical" evidence="2">
    <location>
        <begin position="91"/>
        <end position="115"/>
    </location>
</feature>
<dbReference type="Proteomes" id="UP000014074">
    <property type="component" value="Unassembled WGS sequence"/>
</dbReference>
<dbReference type="OrthoDB" id="3357002at2759"/>
<evidence type="ECO:0000256" key="1">
    <source>
        <dbReference type="SAM" id="MobiDB-lite"/>
    </source>
</evidence>
<dbReference type="AlphaFoldDB" id="R8BQ90"/>
<dbReference type="InterPro" id="IPR021460">
    <property type="entry name" value="DUF3112"/>
</dbReference>
<keyword evidence="2" id="KW-0472">Membrane</keyword>
<dbReference type="EMBL" id="KB932993">
    <property type="protein sequence ID" value="EOO01517.1"/>
    <property type="molecule type" value="Genomic_DNA"/>
</dbReference>
<dbReference type="eggNOG" id="ENOG502S0ZE">
    <property type="taxonomic scope" value="Eukaryota"/>
</dbReference>